<feature type="coiled-coil region" evidence="1">
    <location>
        <begin position="213"/>
        <end position="251"/>
    </location>
</feature>
<sequence>MRYTQLELAVLYLFKAHNATKTSSMAFVVFNTEIYKLCKHDKEKVEYAIRFADEKGWIEASSGNRYIWPSIEAEQIIYWGKTKGELNSMDIKEKKAARYKFLNELYNATGGSKNELISAIELGKKIGLENNLSHDVAQYLSDEGLLEFAALGGIIRITHGGIQEIENAHEHPDIETKYFPPVNYINNIINIGGNSNAPIQMGNTNSTQVSNINNSSNEEILKWIENLEKAINEEQLKNQELNEEIDTVKFLISKKNPKMTVIQESMNIIKNILLGVASNTVFQGLLAAFPM</sequence>
<evidence type="ECO:0000313" key="2">
    <source>
        <dbReference type="EMBL" id="MBB6482724.1"/>
    </source>
</evidence>
<comment type="caution">
    <text evidence="2">The sequence shown here is derived from an EMBL/GenBank/DDBJ whole genome shotgun (WGS) entry which is preliminary data.</text>
</comment>
<reference evidence="2 3" key="1">
    <citation type="submission" date="2020-08" db="EMBL/GenBank/DDBJ databases">
        <title>Genomic Encyclopedia of Type Strains, Phase IV (KMG-IV): sequencing the most valuable type-strain genomes for metagenomic binning, comparative biology and taxonomic classification.</title>
        <authorList>
            <person name="Goeker M."/>
        </authorList>
    </citation>
    <scope>NUCLEOTIDE SEQUENCE [LARGE SCALE GENOMIC DNA]</scope>
    <source>
        <strain evidence="2 3">DSM 2461</strain>
    </source>
</reference>
<organism evidence="2 3">
    <name type="scientific">Spirochaeta isovalerica</name>
    <dbReference type="NCBI Taxonomy" id="150"/>
    <lineage>
        <taxon>Bacteria</taxon>
        <taxon>Pseudomonadati</taxon>
        <taxon>Spirochaetota</taxon>
        <taxon>Spirochaetia</taxon>
        <taxon>Spirochaetales</taxon>
        <taxon>Spirochaetaceae</taxon>
        <taxon>Spirochaeta</taxon>
    </lineage>
</organism>
<dbReference type="Proteomes" id="UP000587760">
    <property type="component" value="Unassembled WGS sequence"/>
</dbReference>
<keyword evidence="1" id="KW-0175">Coiled coil</keyword>
<evidence type="ECO:0000256" key="1">
    <source>
        <dbReference type="SAM" id="Coils"/>
    </source>
</evidence>
<name>A0A841RBE1_9SPIO</name>
<proteinExistence type="predicted"/>
<dbReference type="EMBL" id="JACHGJ010000019">
    <property type="protein sequence ID" value="MBB6482724.1"/>
    <property type="molecule type" value="Genomic_DNA"/>
</dbReference>
<protein>
    <submittedName>
        <fullName evidence="2">Uncharacterized protein</fullName>
    </submittedName>
</protein>
<keyword evidence="3" id="KW-1185">Reference proteome</keyword>
<evidence type="ECO:0000313" key="3">
    <source>
        <dbReference type="Proteomes" id="UP000587760"/>
    </source>
</evidence>
<dbReference type="AlphaFoldDB" id="A0A841RBE1"/>
<accession>A0A841RBE1</accession>
<dbReference type="RefSeq" id="WP_184748959.1">
    <property type="nucleotide sequence ID" value="NZ_JACHGJ010000019.1"/>
</dbReference>
<gene>
    <name evidence="2" type="ORF">HNR50_004429</name>
</gene>